<accession>A0A7R8WBK9</accession>
<dbReference type="GO" id="GO:0005885">
    <property type="term" value="C:Arp2/3 protein complex"/>
    <property type="evidence" value="ECO:0007669"/>
    <property type="project" value="InterPro"/>
</dbReference>
<dbReference type="InterPro" id="IPR007204">
    <property type="entry name" value="ARPC3"/>
</dbReference>
<proteinExistence type="inferred from homology"/>
<evidence type="ECO:0000256" key="1">
    <source>
        <dbReference type="ARBA" id="ARBA00004245"/>
    </source>
</evidence>
<keyword evidence="3" id="KW-0963">Cytoplasm</keyword>
<dbReference type="Gene3D" id="1.10.1760.10">
    <property type="entry name" value="Actin-related protein 2/3 complex subunit 3"/>
    <property type="match status" value="1"/>
</dbReference>
<protein>
    <submittedName>
        <fullName evidence="6">Uncharacterized protein</fullName>
    </submittedName>
</protein>
<evidence type="ECO:0000313" key="6">
    <source>
        <dbReference type="EMBL" id="CAD7227993.1"/>
    </source>
</evidence>
<evidence type="ECO:0000256" key="5">
    <source>
        <dbReference type="ARBA" id="ARBA00023212"/>
    </source>
</evidence>
<feature type="non-terminal residue" evidence="6">
    <location>
        <position position="118"/>
    </location>
</feature>
<dbReference type="OrthoDB" id="200404at2759"/>
<gene>
    <name evidence="6" type="ORF">CTOB1V02_LOCUS5886</name>
</gene>
<dbReference type="SUPFAM" id="SSF69060">
    <property type="entry name" value="Arp2/3 complex 21 kDa subunit ARPC3"/>
    <property type="match status" value="1"/>
</dbReference>
<comment type="subcellular location">
    <subcellularLocation>
        <location evidence="1">Cytoplasm</location>
        <location evidence="1">Cytoskeleton</location>
    </subcellularLocation>
</comment>
<evidence type="ECO:0000256" key="3">
    <source>
        <dbReference type="ARBA" id="ARBA00022490"/>
    </source>
</evidence>
<sequence>QGDADRVLIYLTLYISECLRELQKCPTKNQGLQKLYGLAIARFDIPGDPGFPLNAVYAKAATPNDMDVMRQYLQQLRQELGVRLCEKVYVSEDGRPSKWWLCFARRKFMDKSLSTPGL</sequence>
<dbReference type="InterPro" id="IPR036753">
    <property type="entry name" value="ARPC3_sf"/>
</dbReference>
<dbReference type="GO" id="GO:0034314">
    <property type="term" value="P:Arp2/3 complex-mediated actin nucleation"/>
    <property type="evidence" value="ECO:0007669"/>
    <property type="project" value="InterPro"/>
</dbReference>
<evidence type="ECO:0000256" key="2">
    <source>
        <dbReference type="ARBA" id="ARBA00010856"/>
    </source>
</evidence>
<dbReference type="GO" id="GO:0003779">
    <property type="term" value="F:actin binding"/>
    <property type="evidence" value="ECO:0007669"/>
    <property type="project" value="UniProtKB-KW"/>
</dbReference>
<keyword evidence="4" id="KW-0009">Actin-binding</keyword>
<dbReference type="Pfam" id="PF04062">
    <property type="entry name" value="P21-Arc"/>
    <property type="match status" value="1"/>
</dbReference>
<dbReference type="AlphaFoldDB" id="A0A7R8WBK9"/>
<reference evidence="6" key="1">
    <citation type="submission" date="2020-11" db="EMBL/GenBank/DDBJ databases">
        <authorList>
            <person name="Tran Van P."/>
        </authorList>
    </citation>
    <scope>NUCLEOTIDE SEQUENCE</scope>
</reference>
<comment type="similarity">
    <text evidence="2">Belongs to the ARPC3 family.</text>
</comment>
<name>A0A7R8WBK9_9CRUS</name>
<evidence type="ECO:0000256" key="4">
    <source>
        <dbReference type="ARBA" id="ARBA00023203"/>
    </source>
</evidence>
<keyword evidence="5" id="KW-0206">Cytoskeleton</keyword>
<dbReference type="GO" id="GO:0030833">
    <property type="term" value="P:regulation of actin filament polymerization"/>
    <property type="evidence" value="ECO:0007669"/>
    <property type="project" value="InterPro"/>
</dbReference>
<dbReference type="EMBL" id="OB661336">
    <property type="protein sequence ID" value="CAD7227993.1"/>
    <property type="molecule type" value="Genomic_DNA"/>
</dbReference>
<organism evidence="6">
    <name type="scientific">Cyprideis torosa</name>
    <dbReference type="NCBI Taxonomy" id="163714"/>
    <lineage>
        <taxon>Eukaryota</taxon>
        <taxon>Metazoa</taxon>
        <taxon>Ecdysozoa</taxon>
        <taxon>Arthropoda</taxon>
        <taxon>Crustacea</taxon>
        <taxon>Oligostraca</taxon>
        <taxon>Ostracoda</taxon>
        <taxon>Podocopa</taxon>
        <taxon>Podocopida</taxon>
        <taxon>Cytherocopina</taxon>
        <taxon>Cytheroidea</taxon>
        <taxon>Cytherideidae</taxon>
        <taxon>Cyprideis</taxon>
    </lineage>
</organism>
<dbReference type="PANTHER" id="PTHR12391">
    <property type="entry name" value="ARP2/3 COMPLEX 21 KD SUBUNIT"/>
    <property type="match status" value="1"/>
</dbReference>